<proteinExistence type="predicted"/>
<dbReference type="AlphaFoldDB" id="A0A812P5L0"/>
<dbReference type="EMBL" id="CAJNDS010002118">
    <property type="protein sequence ID" value="CAE7336987.1"/>
    <property type="molecule type" value="Genomic_DNA"/>
</dbReference>
<gene>
    <name evidence="1" type="ORF">SNAT2548_LOCUS17634</name>
</gene>
<dbReference type="Proteomes" id="UP000604046">
    <property type="component" value="Unassembled WGS sequence"/>
</dbReference>
<sequence>MASNDKEITRAIFNLVELGDFQALKRFTPSNFDWRQGNPEDQVPALHSAIVYGIVPRASSHADFLKIVSWMLQSGADPAQCVPSTVRATQEVATCKPPAAKAEVAYAGHAAFSLATKWLKTLRNLKGNWSNECEYLTGVMSLLTSSKDTRRPTVPVDLRFIDMWESVLDMTSTHNVTIETADGQAEVWPNSLQPASYGYRPKYAVSFSKKAKDIIFIQVLREYVKPDNTQTASIFRPHLLIYTHTHFVLPLTHLVLLVLEGNIGSTVHLGSCSGQSPGDSP</sequence>
<protein>
    <submittedName>
        <fullName evidence="1">Uncharacterized protein</fullName>
    </submittedName>
</protein>
<reference evidence="1" key="1">
    <citation type="submission" date="2021-02" db="EMBL/GenBank/DDBJ databases">
        <authorList>
            <person name="Dougan E. K."/>
            <person name="Rhodes N."/>
            <person name="Thang M."/>
            <person name="Chan C."/>
        </authorList>
    </citation>
    <scope>NUCLEOTIDE SEQUENCE</scope>
</reference>
<name>A0A812P5L0_9DINO</name>
<evidence type="ECO:0000313" key="2">
    <source>
        <dbReference type="Proteomes" id="UP000604046"/>
    </source>
</evidence>
<comment type="caution">
    <text evidence="1">The sequence shown here is derived from an EMBL/GenBank/DDBJ whole genome shotgun (WGS) entry which is preliminary data.</text>
</comment>
<organism evidence="1 2">
    <name type="scientific">Symbiodinium natans</name>
    <dbReference type="NCBI Taxonomy" id="878477"/>
    <lineage>
        <taxon>Eukaryota</taxon>
        <taxon>Sar</taxon>
        <taxon>Alveolata</taxon>
        <taxon>Dinophyceae</taxon>
        <taxon>Suessiales</taxon>
        <taxon>Symbiodiniaceae</taxon>
        <taxon>Symbiodinium</taxon>
    </lineage>
</organism>
<evidence type="ECO:0000313" key="1">
    <source>
        <dbReference type="EMBL" id="CAE7336987.1"/>
    </source>
</evidence>
<accession>A0A812P5L0</accession>
<keyword evidence="2" id="KW-1185">Reference proteome</keyword>